<feature type="transmembrane region" description="Helical" evidence="1">
    <location>
        <begin position="114"/>
        <end position="133"/>
    </location>
</feature>
<dbReference type="PANTHER" id="PTHR32251:SF17">
    <property type="entry name" value="STEROID 5-ALPHA REDUCTASE C-TERMINAL DOMAIN-CONTAINING PROTEIN"/>
    <property type="match status" value="1"/>
</dbReference>
<comment type="caution">
    <text evidence="2">The sequence shown here is derived from an EMBL/GenBank/DDBJ whole genome shotgun (WGS) entry which is preliminary data.</text>
</comment>
<evidence type="ECO:0000313" key="3">
    <source>
        <dbReference type="Proteomes" id="UP000566663"/>
    </source>
</evidence>
<dbReference type="EMBL" id="JACHFZ010000004">
    <property type="protein sequence ID" value="MBB5292739.1"/>
    <property type="molecule type" value="Genomic_DNA"/>
</dbReference>
<dbReference type="Pfam" id="PF06966">
    <property type="entry name" value="DUF1295"/>
    <property type="match status" value="1"/>
</dbReference>
<feature type="transmembrane region" description="Helical" evidence="1">
    <location>
        <begin position="34"/>
        <end position="55"/>
    </location>
</feature>
<dbReference type="GO" id="GO:0016020">
    <property type="term" value="C:membrane"/>
    <property type="evidence" value="ECO:0007669"/>
    <property type="project" value="TreeGrafter"/>
</dbReference>
<accession>A0A7W8MHK2</accession>
<dbReference type="Proteomes" id="UP000566663">
    <property type="component" value="Unassembled WGS sequence"/>
</dbReference>
<dbReference type="AlphaFoldDB" id="A0A7W8MHK2"/>
<keyword evidence="1" id="KW-0812">Transmembrane</keyword>
<name>A0A7W8MHK2_9CAUL</name>
<keyword evidence="3" id="KW-1185">Reference proteome</keyword>
<protein>
    <submittedName>
        <fullName evidence="2">Steroid 5-alpha reductase family enzyme</fullName>
    </submittedName>
</protein>
<dbReference type="InterPro" id="IPR010721">
    <property type="entry name" value="UstE-like"/>
</dbReference>
<reference evidence="2 3" key="1">
    <citation type="submission" date="2020-08" db="EMBL/GenBank/DDBJ databases">
        <title>Genomic Encyclopedia of Type Strains, Phase IV (KMG-IV): sequencing the most valuable type-strain genomes for metagenomic binning, comparative biology and taxonomic classification.</title>
        <authorList>
            <person name="Goeker M."/>
        </authorList>
    </citation>
    <scope>NUCLEOTIDE SEQUENCE [LARGE SCALE GENOMIC DNA]</scope>
    <source>
        <strain evidence="2 3">DSM 25335</strain>
    </source>
</reference>
<dbReference type="PROSITE" id="PS50244">
    <property type="entry name" value="S5A_REDUCTASE"/>
    <property type="match status" value="1"/>
</dbReference>
<gene>
    <name evidence="2" type="ORF">HNQ67_002263</name>
</gene>
<feature type="transmembrane region" description="Helical" evidence="1">
    <location>
        <begin position="145"/>
        <end position="166"/>
    </location>
</feature>
<sequence length="239" mass="25711">MTLAETSGLLALNLILSLAAMAGLWALSRRWTGIGFIDAAWPTTMAALAGASFLLTDGDPVRKGLLLWLVVIWAAPQAWRRLSGGARREADGRYSAVARRVATERGWSRDRTELLLFFLPQGALAWLVALPVQLGPVAFSPAVGWLGWAGAVLAVAGIGLEGVGSLKTHSPLAAAPAGRVRRWLRRPEYLGDLAVWWGLFLIAAETGPGRASLMGPIFLTFVLAHWAQTENPRRERDGG</sequence>
<proteinExistence type="predicted"/>
<dbReference type="RefSeq" id="WP_183255376.1">
    <property type="nucleotide sequence ID" value="NZ_BAAAFF010000001.1"/>
</dbReference>
<keyword evidence="1" id="KW-1133">Transmembrane helix</keyword>
<feature type="transmembrane region" description="Helical" evidence="1">
    <location>
        <begin position="6"/>
        <end position="27"/>
    </location>
</feature>
<dbReference type="PANTHER" id="PTHR32251">
    <property type="entry name" value="3-OXO-5-ALPHA-STEROID 4-DEHYDROGENASE"/>
    <property type="match status" value="1"/>
</dbReference>
<organism evidence="2 3">
    <name type="scientific">Brevundimonas basaltis</name>
    <dbReference type="NCBI Taxonomy" id="472166"/>
    <lineage>
        <taxon>Bacteria</taxon>
        <taxon>Pseudomonadati</taxon>
        <taxon>Pseudomonadota</taxon>
        <taxon>Alphaproteobacteria</taxon>
        <taxon>Caulobacterales</taxon>
        <taxon>Caulobacteraceae</taxon>
        <taxon>Brevundimonas</taxon>
    </lineage>
</organism>
<evidence type="ECO:0000256" key="1">
    <source>
        <dbReference type="SAM" id="Phobius"/>
    </source>
</evidence>
<evidence type="ECO:0000313" key="2">
    <source>
        <dbReference type="EMBL" id="MBB5292739.1"/>
    </source>
</evidence>
<keyword evidence="1" id="KW-0472">Membrane</keyword>